<dbReference type="EMBL" id="CP119938">
    <property type="protein sequence ID" value="WFD03713.1"/>
    <property type="molecule type" value="Genomic_DNA"/>
</dbReference>
<dbReference type="GO" id="GO:0022857">
    <property type="term" value="F:transmembrane transporter activity"/>
    <property type="evidence" value="ECO:0007669"/>
    <property type="project" value="InterPro"/>
</dbReference>
<organism evidence="8 9">
    <name type="scientific">Malassezia obtusa</name>
    <dbReference type="NCBI Taxonomy" id="76774"/>
    <lineage>
        <taxon>Eukaryota</taxon>
        <taxon>Fungi</taxon>
        <taxon>Dikarya</taxon>
        <taxon>Basidiomycota</taxon>
        <taxon>Ustilaginomycotina</taxon>
        <taxon>Malasseziomycetes</taxon>
        <taxon>Malasseziales</taxon>
        <taxon>Malasseziaceae</taxon>
        <taxon>Malassezia</taxon>
    </lineage>
</organism>
<dbReference type="PROSITE" id="PS50850">
    <property type="entry name" value="MFS"/>
    <property type="match status" value="1"/>
</dbReference>
<evidence type="ECO:0000256" key="6">
    <source>
        <dbReference type="SAM" id="Phobius"/>
    </source>
</evidence>
<dbReference type="Proteomes" id="UP001214603">
    <property type="component" value="Chromosome 5"/>
</dbReference>
<keyword evidence="3 6" id="KW-1133">Transmembrane helix</keyword>
<feature type="domain" description="Major facilitator superfamily (MFS) profile" evidence="7">
    <location>
        <begin position="244"/>
        <end position="679"/>
    </location>
</feature>
<feature type="transmembrane region" description="Helical" evidence="6">
    <location>
        <begin position="558"/>
        <end position="579"/>
    </location>
</feature>
<comment type="subcellular location">
    <subcellularLocation>
        <location evidence="1">Membrane</location>
        <topology evidence="1">Multi-pass membrane protein</topology>
    </subcellularLocation>
</comment>
<gene>
    <name evidence="8" type="ORF">MOBT1_002407</name>
</gene>
<feature type="transmembrane region" description="Helical" evidence="6">
    <location>
        <begin position="402"/>
        <end position="423"/>
    </location>
</feature>
<dbReference type="AlphaFoldDB" id="A0AAF0DZW6"/>
<evidence type="ECO:0000256" key="5">
    <source>
        <dbReference type="SAM" id="MobiDB-lite"/>
    </source>
</evidence>
<evidence type="ECO:0000256" key="2">
    <source>
        <dbReference type="ARBA" id="ARBA00022692"/>
    </source>
</evidence>
<feature type="transmembrane region" description="Helical" evidence="6">
    <location>
        <begin position="367"/>
        <end position="390"/>
    </location>
</feature>
<feature type="transmembrane region" description="Helical" evidence="6">
    <location>
        <begin position="314"/>
        <end position="347"/>
    </location>
</feature>
<dbReference type="InterPro" id="IPR036259">
    <property type="entry name" value="MFS_trans_sf"/>
</dbReference>
<feature type="transmembrane region" description="Helical" evidence="6">
    <location>
        <begin position="241"/>
        <end position="261"/>
    </location>
</feature>
<evidence type="ECO:0000256" key="1">
    <source>
        <dbReference type="ARBA" id="ARBA00004141"/>
    </source>
</evidence>
<feature type="transmembrane region" description="Helical" evidence="6">
    <location>
        <begin position="615"/>
        <end position="641"/>
    </location>
</feature>
<protein>
    <recommendedName>
        <fullName evidence="7">Major facilitator superfamily (MFS) profile domain-containing protein</fullName>
    </recommendedName>
</protein>
<evidence type="ECO:0000256" key="4">
    <source>
        <dbReference type="ARBA" id="ARBA00023136"/>
    </source>
</evidence>
<evidence type="ECO:0000313" key="9">
    <source>
        <dbReference type="Proteomes" id="UP001214603"/>
    </source>
</evidence>
<feature type="transmembrane region" description="Helical" evidence="6">
    <location>
        <begin position="473"/>
        <end position="498"/>
    </location>
</feature>
<feature type="transmembrane region" description="Helical" evidence="6">
    <location>
        <begin position="518"/>
        <end position="537"/>
    </location>
</feature>
<dbReference type="InterPro" id="IPR020846">
    <property type="entry name" value="MFS_dom"/>
</dbReference>
<feature type="transmembrane region" description="Helical" evidence="6">
    <location>
        <begin position="585"/>
        <end position="608"/>
    </location>
</feature>
<dbReference type="PANTHER" id="PTHR23502">
    <property type="entry name" value="MAJOR FACILITATOR SUPERFAMILY"/>
    <property type="match status" value="1"/>
</dbReference>
<dbReference type="Pfam" id="PF07690">
    <property type="entry name" value="MFS_1"/>
    <property type="match status" value="1"/>
</dbReference>
<dbReference type="SUPFAM" id="SSF103473">
    <property type="entry name" value="MFS general substrate transporter"/>
    <property type="match status" value="1"/>
</dbReference>
<feature type="region of interest" description="Disordered" evidence="5">
    <location>
        <begin position="1"/>
        <end position="139"/>
    </location>
</feature>
<evidence type="ECO:0000259" key="7">
    <source>
        <dbReference type="PROSITE" id="PS50850"/>
    </source>
</evidence>
<dbReference type="PANTHER" id="PTHR23502:SF173">
    <property type="entry name" value="MFS-MULTIDRUG-RESISTANCE TRANSPORTER-RELATED"/>
    <property type="match status" value="1"/>
</dbReference>
<dbReference type="InterPro" id="IPR011701">
    <property type="entry name" value="MFS"/>
</dbReference>
<evidence type="ECO:0000313" key="8">
    <source>
        <dbReference type="EMBL" id="WFD03713.1"/>
    </source>
</evidence>
<feature type="compositionally biased region" description="Basic and acidic residues" evidence="5">
    <location>
        <begin position="190"/>
        <end position="202"/>
    </location>
</feature>
<dbReference type="GO" id="GO:0005886">
    <property type="term" value="C:plasma membrane"/>
    <property type="evidence" value="ECO:0007669"/>
    <property type="project" value="TreeGrafter"/>
</dbReference>
<keyword evidence="4 6" id="KW-0472">Membrane</keyword>
<name>A0AAF0DZW6_9BASI</name>
<feature type="region of interest" description="Disordered" evidence="5">
    <location>
        <begin position="173"/>
        <end position="217"/>
    </location>
</feature>
<feature type="transmembrane region" description="Helical" evidence="6">
    <location>
        <begin position="282"/>
        <end position="302"/>
    </location>
</feature>
<dbReference type="FunFam" id="1.20.1250.20:FF:000011">
    <property type="entry name" value="MFS multidrug transporter, putative"/>
    <property type="match status" value="1"/>
</dbReference>
<proteinExistence type="predicted"/>
<sequence length="692" mass="75113">MSFFFRGGTPESVTTTSGSEAFHDAPQQPVGGDAAPPLNAPAVSSTHVGAAPAIDGAFSYQGDTLPWQAGAPHMGDAQHQGAPSANAYDPRSDAPAHDEQQKPSTPFSHFPVSDEEQRGSVAPLFGSSGPPPAEGLRGNVPVTRADLEQGPFSHGAVRGGLGNPEAQGLRVVDDDSEKTVNQSQMPASDSARDLEKGDEKGEAPAAAAPAGPKPMVPDEHGRIIVRWDGLQDKEHAQNLPFWYRIYLTILGGLMTLATAFTSSGPSFLMPQIMQEFHQKQEVVLASTFLFVGGFCFAPLFWAPMSESFGHKWTFVAAMVGFTAFNIGCAFAPNIGALIVFRLLAGAFGSAPMSNVAPMIAGLFSMKYLLRGIALFAVAPMAGPCIGPIVGGYIEQAHANWRWIFRVSAMVSFFFVLATVFTMVETSDAVRLKYKAQRLRRETGDDRYVAPIEVRERQSPLTLLRNILVKPVKLFFLEPMLIAVTLYISFVYGTLYLLFEAYPYVFMTLHHMKPGSVGLTFLGYFVGTVFGGAWASFVDNARYLRLVKQNGGKPPAPEARLRMALVGAPLLVISLFWFAWTSYEKVSYWSPLIAGGVYGMAQYLIFLGLMVYITEVYLFSAASAIAANTVVRSAFGVGFPMFAGPMYRNLGANWATTILAFIALALFPIPFVLIRLGKKLRSMSRFAHTMDLK</sequence>
<feature type="compositionally biased region" description="Basic and acidic residues" evidence="5">
    <location>
        <begin position="90"/>
        <end position="101"/>
    </location>
</feature>
<keyword evidence="2 6" id="KW-0812">Transmembrane</keyword>
<accession>A0AAF0DZW6</accession>
<keyword evidence="9" id="KW-1185">Reference proteome</keyword>
<evidence type="ECO:0000256" key="3">
    <source>
        <dbReference type="ARBA" id="ARBA00022989"/>
    </source>
</evidence>
<dbReference type="Gene3D" id="1.20.1250.20">
    <property type="entry name" value="MFS general substrate transporter like domains"/>
    <property type="match status" value="1"/>
</dbReference>
<dbReference type="CDD" id="cd17323">
    <property type="entry name" value="MFS_Tpo1_MDR_like"/>
    <property type="match status" value="1"/>
</dbReference>
<reference evidence="8" key="1">
    <citation type="submission" date="2023-03" db="EMBL/GenBank/DDBJ databases">
        <title>Mating type loci evolution in Malassezia.</title>
        <authorList>
            <person name="Coelho M.A."/>
        </authorList>
    </citation>
    <scope>NUCLEOTIDE SEQUENCE</scope>
    <source>
        <strain evidence="8">CBS 7876</strain>
    </source>
</reference>
<feature type="transmembrane region" description="Helical" evidence="6">
    <location>
        <begin position="653"/>
        <end position="675"/>
    </location>
</feature>